<dbReference type="Proteomes" id="UP000639396">
    <property type="component" value="Unassembled WGS sequence"/>
</dbReference>
<gene>
    <name evidence="1" type="ORF">IDH45_27060</name>
</gene>
<evidence type="ECO:0000313" key="1">
    <source>
        <dbReference type="EMBL" id="MBD2865647.1"/>
    </source>
</evidence>
<dbReference type="EMBL" id="JACXJA010000045">
    <property type="protein sequence ID" value="MBD2865647.1"/>
    <property type="molecule type" value="Genomic_DNA"/>
</dbReference>
<keyword evidence="2" id="KW-1185">Reference proteome</keyword>
<organism evidence="1 2">
    <name type="scientific">Paenibacillus oceani</name>
    <dbReference type="NCBI Taxonomy" id="2772510"/>
    <lineage>
        <taxon>Bacteria</taxon>
        <taxon>Bacillati</taxon>
        <taxon>Bacillota</taxon>
        <taxon>Bacilli</taxon>
        <taxon>Bacillales</taxon>
        <taxon>Paenibacillaceae</taxon>
        <taxon>Paenibacillus</taxon>
    </lineage>
</organism>
<name>A0A927CEW1_9BACL</name>
<accession>A0A927CEW1</accession>
<protein>
    <submittedName>
        <fullName evidence="1">Uncharacterized protein</fullName>
    </submittedName>
</protein>
<evidence type="ECO:0000313" key="2">
    <source>
        <dbReference type="Proteomes" id="UP000639396"/>
    </source>
</evidence>
<proteinExistence type="predicted"/>
<dbReference type="AlphaFoldDB" id="A0A927CEW1"/>
<sequence>MVTNGGGIDAVDAYVEAFVADPSTAFTPATATPIGSGYLTVSGYSQAAISFPWSPAPADSGHRYLLARVSLTIPPDRFANAAIFDVPGDRHVAQKNISVVDSAAHGMKPFSFSFALVNPAPDAAAFQVKAAQIRTADDKQLLMLKQSVGCGFAQFSDKPLRAVRLDLGDELPVRDRSDAIRMDLTIRSGRLDRFERIEGIEQIDRPLIGLLDNPIVPGRTGGAKKIRMKAGEVRQAVVTITPNPGARKGDLQIVEITQVNERDQLVGGLWIVVVC</sequence>
<reference evidence="1" key="1">
    <citation type="submission" date="2020-09" db="EMBL/GenBank/DDBJ databases">
        <title>A novel bacterium of genus Paenibacillus, isolated from South China Sea.</title>
        <authorList>
            <person name="Huang H."/>
            <person name="Mo K."/>
            <person name="Hu Y."/>
        </authorList>
    </citation>
    <scope>NUCLEOTIDE SEQUENCE</scope>
    <source>
        <strain evidence="1">IB182363</strain>
    </source>
</reference>
<comment type="caution">
    <text evidence="1">The sequence shown here is derived from an EMBL/GenBank/DDBJ whole genome shotgun (WGS) entry which is preliminary data.</text>
</comment>
<dbReference type="RefSeq" id="WP_190931269.1">
    <property type="nucleotide sequence ID" value="NZ_JACXJA010000045.1"/>
</dbReference>